<organism evidence="2">
    <name type="scientific">Brassica cretica</name>
    <name type="common">Mustard</name>
    <dbReference type="NCBI Taxonomy" id="69181"/>
    <lineage>
        <taxon>Eukaryota</taxon>
        <taxon>Viridiplantae</taxon>
        <taxon>Streptophyta</taxon>
        <taxon>Embryophyta</taxon>
        <taxon>Tracheophyta</taxon>
        <taxon>Spermatophyta</taxon>
        <taxon>Magnoliopsida</taxon>
        <taxon>eudicotyledons</taxon>
        <taxon>Gunneridae</taxon>
        <taxon>Pentapetalae</taxon>
        <taxon>rosids</taxon>
        <taxon>malvids</taxon>
        <taxon>Brassicales</taxon>
        <taxon>Brassicaceae</taxon>
        <taxon>Brassiceae</taxon>
        <taxon>Brassica</taxon>
    </lineage>
</organism>
<evidence type="ECO:0000313" key="2">
    <source>
        <dbReference type="EMBL" id="KAF2588962.1"/>
    </source>
</evidence>
<gene>
    <name evidence="2" type="ORF">F2Q70_00039736</name>
</gene>
<comment type="caution">
    <text evidence="2">The sequence shown here is derived from an EMBL/GenBank/DDBJ whole genome shotgun (WGS) entry which is preliminary data.</text>
</comment>
<evidence type="ECO:0000256" key="1">
    <source>
        <dbReference type="ARBA" id="ARBA00023004"/>
    </source>
</evidence>
<dbReference type="Gene3D" id="3.30.499.10">
    <property type="entry name" value="Aconitase, domain 3"/>
    <property type="match status" value="1"/>
</dbReference>
<reference evidence="2" key="1">
    <citation type="submission" date="2019-12" db="EMBL/GenBank/DDBJ databases">
        <title>Genome sequencing and annotation of Brassica cretica.</title>
        <authorList>
            <person name="Studholme D.J."/>
            <person name="Sarris P.F."/>
        </authorList>
    </citation>
    <scope>NUCLEOTIDE SEQUENCE</scope>
    <source>
        <strain evidence="2">PFS-102/07</strain>
        <tissue evidence="2">Leaf</tissue>
    </source>
</reference>
<evidence type="ECO:0008006" key="3">
    <source>
        <dbReference type="Google" id="ProtNLM"/>
    </source>
</evidence>
<dbReference type="EMBL" id="QGKY02000190">
    <property type="protein sequence ID" value="KAF2588962.1"/>
    <property type="molecule type" value="Genomic_DNA"/>
</dbReference>
<dbReference type="SUPFAM" id="SSF53732">
    <property type="entry name" value="Aconitase iron-sulfur domain"/>
    <property type="match status" value="1"/>
</dbReference>
<dbReference type="InterPro" id="IPR015931">
    <property type="entry name" value="Acnase/IPM_dHydase_lsu_aba_1/3"/>
</dbReference>
<dbReference type="InterPro" id="IPR006249">
    <property type="entry name" value="Aconitase/IRP2"/>
</dbReference>
<proteinExistence type="predicted"/>
<keyword evidence="1" id="KW-0408">Iron</keyword>
<protein>
    <recommendedName>
        <fullName evidence="3">Aconitase/3-isopropylmalate dehydratase large subunit alpha/beta/alpha domain-containing protein</fullName>
    </recommendedName>
</protein>
<dbReference type="AlphaFoldDB" id="A0A8S9K439"/>
<dbReference type="InterPro" id="IPR036008">
    <property type="entry name" value="Aconitase_4Fe-4S_dom"/>
</dbReference>
<name>A0A8S9K439_BRACR</name>
<dbReference type="PANTHER" id="PTHR11670">
    <property type="entry name" value="ACONITASE/IRON-RESPONSIVE ELEMENT FAMILY MEMBER"/>
    <property type="match status" value="1"/>
</dbReference>
<accession>A0A8S9K439</accession>
<sequence>MYRRATSGVRSASTSLARLSSSSLSKVASAPSASVLNQTSRSRSFSSALRSYRVCSASTRWSHGGSWRSPASLRAQARVSAPVMERLERRYASMASEHTYKDILTSLPKPGGGEYGKYYSLPALNDPRIDKLPYSVRILLESAIRNCDNYQVTKDDVEKILDWENTSTKQVEIAFKPARVILQVINQRKLVKKQINQGSRNMNQRLLLQNHPNQSGKVTLVKWGFGKGSSSV</sequence>